<dbReference type="EMBL" id="SNRW01003277">
    <property type="protein sequence ID" value="KAA6390272.1"/>
    <property type="molecule type" value="Genomic_DNA"/>
</dbReference>
<gene>
    <name evidence="2" type="ORF">EZS28_014203</name>
</gene>
<evidence type="ECO:0000256" key="1">
    <source>
        <dbReference type="SAM" id="MobiDB-lite"/>
    </source>
</evidence>
<reference evidence="2 3" key="1">
    <citation type="submission" date="2019-03" db="EMBL/GenBank/DDBJ databases">
        <title>Single cell metagenomics reveals metabolic interactions within the superorganism composed of flagellate Streblomastix strix and complex community of Bacteroidetes bacteria on its surface.</title>
        <authorList>
            <person name="Treitli S.C."/>
            <person name="Kolisko M."/>
            <person name="Husnik F."/>
            <person name="Keeling P."/>
            <person name="Hampl V."/>
        </authorList>
    </citation>
    <scope>NUCLEOTIDE SEQUENCE [LARGE SCALE GENOMIC DNA]</scope>
    <source>
        <strain evidence="2">ST1C</strain>
    </source>
</reference>
<dbReference type="OrthoDB" id="2687620at2759"/>
<dbReference type="AlphaFoldDB" id="A0A5J4W6G1"/>
<dbReference type="Proteomes" id="UP000324800">
    <property type="component" value="Unassembled WGS sequence"/>
</dbReference>
<proteinExistence type="predicted"/>
<protein>
    <submittedName>
        <fullName evidence="2">Uncharacterized protein</fullName>
    </submittedName>
</protein>
<dbReference type="Gene3D" id="1.10.510.10">
    <property type="entry name" value="Transferase(Phosphotransferase) domain 1"/>
    <property type="match status" value="1"/>
</dbReference>
<evidence type="ECO:0000313" key="3">
    <source>
        <dbReference type="Proteomes" id="UP000324800"/>
    </source>
</evidence>
<organism evidence="2 3">
    <name type="scientific">Streblomastix strix</name>
    <dbReference type="NCBI Taxonomy" id="222440"/>
    <lineage>
        <taxon>Eukaryota</taxon>
        <taxon>Metamonada</taxon>
        <taxon>Preaxostyla</taxon>
        <taxon>Oxymonadida</taxon>
        <taxon>Streblomastigidae</taxon>
        <taxon>Streblomastix</taxon>
    </lineage>
</organism>
<comment type="caution">
    <text evidence="2">The sequence shown here is derived from an EMBL/GenBank/DDBJ whole genome shotgun (WGS) entry which is preliminary data.</text>
</comment>
<evidence type="ECO:0000313" key="2">
    <source>
        <dbReference type="EMBL" id="KAA6390272.1"/>
    </source>
</evidence>
<feature type="region of interest" description="Disordered" evidence="1">
    <location>
        <begin position="375"/>
        <end position="400"/>
    </location>
</feature>
<name>A0A5J4W6G1_9EUKA</name>
<sequence>MKLTPLNNNFGGAPCYVSLRTDHVFDYGRSDDLISLLNVMIKFRTGKLRWTSLKTKQGHLAYDEQRKTFLVLFFIPRLEIEAFLADQGLISPTFDKDEPRFIEKLDALKLYKLSKKMTFEDLSQRFPAMNNTFSKTETQQKMTYAQVANSQEEQLRFFMENSPKQQCIANGNFIWPAALLPLPSAPPSSATSSIDDSDSGFTHSRRRSVNEQKGTSLRLRAAQVAHCQVNTTERTKRRASAGGIVFQSRIRVDQVALDHLVGISIIGDITTINVTTEMANFGKKWPKQWEFIGLPSLIRTKWNLDIQGRRSAEQNRWRYENQRSTSEPAEIQPSGFSHVYADCAGAVSLAESALICRTEIKHRATIDQPAQISMAHDNGQYYGRRNNYREKRHKQLNDNQ</sequence>
<feature type="region of interest" description="Disordered" evidence="1">
    <location>
        <begin position="186"/>
        <end position="214"/>
    </location>
</feature>
<accession>A0A5J4W6G1</accession>